<proteinExistence type="predicted"/>
<dbReference type="Pfam" id="PF00486">
    <property type="entry name" value="Trans_reg_C"/>
    <property type="match status" value="1"/>
</dbReference>
<evidence type="ECO:0000256" key="1">
    <source>
        <dbReference type="ARBA" id="ARBA00023125"/>
    </source>
</evidence>
<dbReference type="CDD" id="cd00383">
    <property type="entry name" value="trans_reg_C"/>
    <property type="match status" value="1"/>
</dbReference>
<evidence type="ECO:0000313" key="6">
    <source>
        <dbReference type="Proteomes" id="UP000596337"/>
    </source>
</evidence>
<dbReference type="PROSITE" id="PS51755">
    <property type="entry name" value="OMPR_PHOB"/>
    <property type="match status" value="1"/>
</dbReference>
<keyword evidence="3" id="KW-1133">Transmembrane helix</keyword>
<dbReference type="Proteomes" id="UP000596337">
    <property type="component" value="Chromosome 1"/>
</dbReference>
<dbReference type="Gene3D" id="1.10.10.10">
    <property type="entry name" value="Winged helix-like DNA-binding domain superfamily/Winged helix DNA-binding domain"/>
    <property type="match status" value="1"/>
</dbReference>
<keyword evidence="1 2" id="KW-0238">DNA-binding</keyword>
<evidence type="ECO:0000259" key="4">
    <source>
        <dbReference type="PROSITE" id="PS51755"/>
    </source>
</evidence>
<feature type="domain" description="OmpR/PhoB-type" evidence="4">
    <location>
        <begin position="2"/>
        <end position="106"/>
    </location>
</feature>
<dbReference type="InterPro" id="IPR001867">
    <property type="entry name" value="OmpR/PhoB-type_DNA-bd"/>
</dbReference>
<organism evidence="5 6">
    <name type="scientific">Vibrio diabolicus</name>
    <dbReference type="NCBI Taxonomy" id="50719"/>
    <lineage>
        <taxon>Bacteria</taxon>
        <taxon>Pseudomonadati</taxon>
        <taxon>Pseudomonadota</taxon>
        <taxon>Gammaproteobacteria</taxon>
        <taxon>Vibrionales</taxon>
        <taxon>Vibrionaceae</taxon>
        <taxon>Vibrio</taxon>
        <taxon>Vibrio diabolicus subgroup</taxon>
    </lineage>
</organism>
<dbReference type="GO" id="GO:0000160">
    <property type="term" value="P:phosphorelay signal transduction system"/>
    <property type="evidence" value="ECO:0007669"/>
    <property type="project" value="InterPro"/>
</dbReference>
<dbReference type="GO" id="GO:0006355">
    <property type="term" value="P:regulation of DNA-templated transcription"/>
    <property type="evidence" value="ECO:0007669"/>
    <property type="project" value="InterPro"/>
</dbReference>
<dbReference type="RefSeq" id="WP_203346618.1">
    <property type="nucleotide sequence ID" value="NZ_CP069195.1"/>
</dbReference>
<evidence type="ECO:0000313" key="5">
    <source>
        <dbReference type="EMBL" id="QRG82281.1"/>
    </source>
</evidence>
<reference evidence="5 6" key="1">
    <citation type="submission" date="2021-01" db="EMBL/GenBank/DDBJ databases">
        <title>Characterization of a novel blaVMB-2- harboring plasmid in Vibrio diabolicus.</title>
        <authorList>
            <person name="Liu M."/>
        </authorList>
    </citation>
    <scope>NUCLEOTIDE SEQUENCE [LARGE SCALE GENOMIC DNA]</scope>
    <source>
        <strain evidence="5 6">SLV18</strain>
    </source>
</reference>
<evidence type="ECO:0000256" key="2">
    <source>
        <dbReference type="PROSITE-ProRule" id="PRU01091"/>
    </source>
</evidence>
<sequence>MTTKYNIDDRFIFIPKKNALIEIDDNNNLLTLGTNETRLLEYLIKHSDATVPRYELISILWNNREIYVDDSSLTQSVSTLRKALGDSTKLPIFIKTVPKVGYEFIASAKRIDVVTAKVSTHIKNNTHCSDNNTMQGTITPHFLLLYKQLMRFEVFVLLLLLTLSAELLYGFP</sequence>
<dbReference type="EMBL" id="CP069195">
    <property type="protein sequence ID" value="QRG82281.1"/>
    <property type="molecule type" value="Genomic_DNA"/>
</dbReference>
<dbReference type="GO" id="GO:0003677">
    <property type="term" value="F:DNA binding"/>
    <property type="evidence" value="ECO:0007669"/>
    <property type="project" value="UniProtKB-UniRule"/>
</dbReference>
<dbReference type="InterPro" id="IPR016032">
    <property type="entry name" value="Sig_transdc_resp-reg_C-effctor"/>
</dbReference>
<dbReference type="SUPFAM" id="SSF46894">
    <property type="entry name" value="C-terminal effector domain of the bipartite response regulators"/>
    <property type="match status" value="1"/>
</dbReference>
<dbReference type="SMART" id="SM00862">
    <property type="entry name" value="Trans_reg_C"/>
    <property type="match status" value="1"/>
</dbReference>
<dbReference type="AlphaFoldDB" id="A0AA92R738"/>
<dbReference type="InterPro" id="IPR036388">
    <property type="entry name" value="WH-like_DNA-bd_sf"/>
</dbReference>
<keyword evidence="3" id="KW-0812">Transmembrane</keyword>
<keyword evidence="3" id="KW-0472">Membrane</keyword>
<protein>
    <submittedName>
        <fullName evidence="5">Winged helix-turn-helix domain-containing protein</fullName>
    </submittedName>
</protein>
<evidence type="ECO:0000256" key="3">
    <source>
        <dbReference type="SAM" id="Phobius"/>
    </source>
</evidence>
<feature type="DNA-binding region" description="OmpR/PhoB-type" evidence="2">
    <location>
        <begin position="2"/>
        <end position="106"/>
    </location>
</feature>
<feature type="transmembrane region" description="Helical" evidence="3">
    <location>
        <begin position="152"/>
        <end position="171"/>
    </location>
</feature>
<gene>
    <name evidence="5" type="ORF">JOS67_11910</name>
</gene>
<accession>A0AA92R738</accession>
<name>A0AA92R738_9VIBR</name>